<keyword evidence="2" id="KW-0255">Endonuclease</keyword>
<dbReference type="SUPFAM" id="SSF52980">
    <property type="entry name" value="Restriction endonuclease-like"/>
    <property type="match status" value="1"/>
</dbReference>
<evidence type="ECO:0000313" key="2">
    <source>
        <dbReference type="EMBL" id="WAL66238.1"/>
    </source>
</evidence>
<dbReference type="InterPro" id="IPR012296">
    <property type="entry name" value="Nuclease_put_TT1808"/>
</dbReference>
<reference evidence="2" key="1">
    <citation type="submission" date="2022-11" db="EMBL/GenBank/DDBJ databases">
        <authorList>
            <person name="Mo P."/>
        </authorList>
    </citation>
    <scope>NUCLEOTIDE SEQUENCE</scope>
    <source>
        <strain evidence="2">HUAS 11-8</strain>
    </source>
</reference>
<keyword evidence="3" id="KW-1185">Reference proteome</keyword>
<dbReference type="Pfam" id="PF05685">
    <property type="entry name" value="Uma2"/>
    <property type="match status" value="1"/>
</dbReference>
<dbReference type="Gene3D" id="3.90.1570.10">
    <property type="entry name" value="tt1808, chain A"/>
    <property type="match status" value="1"/>
</dbReference>
<sequence>MGTIPVEFSSDWGALLRAWWELDVPEGWRAEILEGGVTMSPPPGNGHNLIADLVHRSLVRAVPVDWSVLQTLGVSIPGLKRLYEPDLVVVPRAELVARPDRVPVPAVLAKLAVEIVSRGNARTDRVEKLRAYAQAPVPLYLLIDRFDDEGPTVTLFSEPVDGHYRTAERVPFGDSVTLPSPIDLVLDTKEF</sequence>
<dbReference type="EMBL" id="CP113836">
    <property type="protein sequence ID" value="WAL66238.1"/>
    <property type="molecule type" value="Genomic_DNA"/>
</dbReference>
<name>A0ABY7B4T4_9PSEU</name>
<dbReference type="RefSeq" id="WP_268756374.1">
    <property type="nucleotide sequence ID" value="NZ_CP113836.1"/>
</dbReference>
<dbReference type="PANTHER" id="PTHR35400">
    <property type="entry name" value="SLR1083 PROTEIN"/>
    <property type="match status" value="1"/>
</dbReference>
<evidence type="ECO:0000313" key="3">
    <source>
        <dbReference type="Proteomes" id="UP001163203"/>
    </source>
</evidence>
<feature type="domain" description="Putative restriction endonuclease" evidence="1">
    <location>
        <begin position="24"/>
        <end position="184"/>
    </location>
</feature>
<dbReference type="PANTHER" id="PTHR35400:SF3">
    <property type="entry name" value="SLL1072 PROTEIN"/>
    <property type="match status" value="1"/>
</dbReference>
<protein>
    <submittedName>
        <fullName evidence="2">Uma2 family endonuclease</fullName>
    </submittedName>
</protein>
<proteinExistence type="predicted"/>
<dbReference type="InterPro" id="IPR008538">
    <property type="entry name" value="Uma2"/>
</dbReference>
<keyword evidence="2" id="KW-0540">Nuclease</keyword>
<accession>A0ABY7B4T4</accession>
<dbReference type="Proteomes" id="UP001163203">
    <property type="component" value="Chromosome"/>
</dbReference>
<keyword evidence="2" id="KW-0378">Hydrolase</keyword>
<evidence type="ECO:0000259" key="1">
    <source>
        <dbReference type="Pfam" id="PF05685"/>
    </source>
</evidence>
<dbReference type="GO" id="GO:0004519">
    <property type="term" value="F:endonuclease activity"/>
    <property type="evidence" value="ECO:0007669"/>
    <property type="project" value="UniProtKB-KW"/>
</dbReference>
<organism evidence="2 3">
    <name type="scientific">Amycolatopsis cynarae</name>
    <dbReference type="NCBI Taxonomy" id="2995223"/>
    <lineage>
        <taxon>Bacteria</taxon>
        <taxon>Bacillati</taxon>
        <taxon>Actinomycetota</taxon>
        <taxon>Actinomycetes</taxon>
        <taxon>Pseudonocardiales</taxon>
        <taxon>Pseudonocardiaceae</taxon>
        <taxon>Amycolatopsis</taxon>
    </lineage>
</organism>
<dbReference type="InterPro" id="IPR011335">
    <property type="entry name" value="Restrct_endonuc-II-like"/>
</dbReference>
<dbReference type="CDD" id="cd06260">
    <property type="entry name" value="DUF820-like"/>
    <property type="match status" value="1"/>
</dbReference>
<gene>
    <name evidence="2" type="ORF">ORV05_36300</name>
</gene>